<dbReference type="Proteomes" id="UP000244956">
    <property type="component" value="Unassembled WGS sequence"/>
</dbReference>
<evidence type="ECO:0000313" key="4">
    <source>
        <dbReference type="EMBL" id="PWD97504.1"/>
    </source>
</evidence>
<sequence>MVKHRVKFTTMRKYLLKLGLIGVFLFSITNAFAQPSVTGYDPIQGATGVPVDKTLTLTFDEDIQFNSRGTYYVDIKYSTDRGEMFFDYFAINDGVPDPGLSINSNQLIINSPLTLNNDQKYYVLIQGGAIQNTLNEDYPGITSTTEWSFTAEAPPNPPIISALSPTDNATNVSLTNDLVVTFNENIVRGSGNMTIYNSDDSDFETIPASSTSKLTISNNQLIIDHSDFALSSGYYILMDAGFVKSESSDADFGGISSTDTWNFETESTFAFSSLSPSDDATDAILPQDLVITFPENIARGTGTMTIYNGDDSDFESFISSSTKLRIIGNQLRISHTDLVQGNDYYVQVPTGFVESAATGNDFEGITDAATWNFSTSNLNIWSGDSGTDWATSGNWGTGAFDSNYNVLIPAGSTNDPTITSSDNISLNDLYLEPGATLTQTGGSLSVSGTFTLASGTDINASYLPLGGTLPATIRAEQEISNAAASDNYFIASPVTGATKGAAGITDAIVYYDNPSNSYIYLNNDADVITNGRGHVTRNPSDIAFIGSPQAANTTINVERNADGGLGWNLVGNPFTASIDWSQITLTDVENSFWLWLNESGIYGTYNGFTGIGTVIELQDNGGIIPSNHSFWVKVNENDPDGAGSLDIPLSAMTINQNSYLKSTASSTKYPSLKLASNLNGQKDEFAVALVPEATAGNDKFDTEKKVSGSTVAVEIFTLVNNSKMAINGLPFDEEQLEIPVGFFSAATGKCQLSLSLNTLSEDQGVMLFDRSNGQYTDLSGGASYEFDVTSEGYVKDRFSLIISKATATSNEDINEPIEKTWFYSNKSEIIAYIGKLIEPRFKLVDINGRLLKSGRLNPQSRNTITVDQKGMVVLIVESAEGTNTFKTVF</sequence>
<dbReference type="EMBL" id="QEWP01000037">
    <property type="protein sequence ID" value="PWD97504.1"/>
    <property type="molecule type" value="Genomic_DNA"/>
</dbReference>
<gene>
    <name evidence="4" type="ORF">DDZ16_20410</name>
</gene>
<dbReference type="Pfam" id="PF13205">
    <property type="entry name" value="Big_5"/>
    <property type="match status" value="3"/>
</dbReference>
<proteinExistence type="predicted"/>
<reference evidence="4 5" key="1">
    <citation type="submission" date="2018-05" db="EMBL/GenBank/DDBJ databases">
        <title>Marinilabilia rubrum sp. nov., isolated from saltern sediment.</title>
        <authorList>
            <person name="Zhang R."/>
        </authorList>
    </citation>
    <scope>NUCLEOTIDE SEQUENCE [LARGE SCALE GENOMIC DNA]</scope>
    <source>
        <strain evidence="4 5">WTE16</strain>
    </source>
</reference>
<feature type="signal peptide" evidence="2">
    <location>
        <begin position="1"/>
        <end position="33"/>
    </location>
</feature>
<keyword evidence="1 2" id="KW-0732">Signal</keyword>
<evidence type="ECO:0000259" key="3">
    <source>
        <dbReference type="Pfam" id="PF13205"/>
    </source>
</evidence>
<comment type="caution">
    <text evidence="4">The sequence shown here is derived from an EMBL/GenBank/DDBJ whole genome shotgun (WGS) entry which is preliminary data.</text>
</comment>
<dbReference type="AlphaFoldDB" id="A0A2U2B374"/>
<accession>A0A2U2B374</accession>
<feature type="domain" description="SbsA Ig-like" evidence="3">
    <location>
        <begin position="156"/>
        <end position="265"/>
    </location>
</feature>
<name>A0A2U2B374_9BACT</name>
<keyword evidence="5" id="KW-1185">Reference proteome</keyword>
<dbReference type="InterPro" id="IPR032812">
    <property type="entry name" value="SbsA_Ig"/>
</dbReference>
<evidence type="ECO:0000313" key="5">
    <source>
        <dbReference type="Proteomes" id="UP000244956"/>
    </source>
</evidence>
<evidence type="ECO:0000256" key="2">
    <source>
        <dbReference type="SAM" id="SignalP"/>
    </source>
</evidence>
<feature type="domain" description="SbsA Ig-like" evidence="3">
    <location>
        <begin position="34"/>
        <end position="150"/>
    </location>
</feature>
<feature type="chain" id="PRO_5015470216" description="SbsA Ig-like domain-containing protein" evidence="2">
    <location>
        <begin position="34"/>
        <end position="889"/>
    </location>
</feature>
<protein>
    <recommendedName>
        <fullName evidence="3">SbsA Ig-like domain-containing protein</fullName>
    </recommendedName>
</protein>
<feature type="domain" description="SbsA Ig-like" evidence="3">
    <location>
        <begin position="270"/>
        <end position="375"/>
    </location>
</feature>
<organism evidence="4 5">
    <name type="scientific">Marinilabilia rubra</name>
    <dbReference type="NCBI Taxonomy" id="2162893"/>
    <lineage>
        <taxon>Bacteria</taxon>
        <taxon>Pseudomonadati</taxon>
        <taxon>Bacteroidota</taxon>
        <taxon>Bacteroidia</taxon>
        <taxon>Marinilabiliales</taxon>
        <taxon>Marinilabiliaceae</taxon>
        <taxon>Marinilabilia</taxon>
    </lineage>
</organism>
<evidence type="ECO:0000256" key="1">
    <source>
        <dbReference type="ARBA" id="ARBA00022729"/>
    </source>
</evidence>